<dbReference type="InterPro" id="IPR036116">
    <property type="entry name" value="FN3_sf"/>
</dbReference>
<dbReference type="Gene3D" id="2.60.40.10">
    <property type="entry name" value="Immunoglobulins"/>
    <property type="match status" value="3"/>
</dbReference>
<reference evidence="1" key="2">
    <citation type="submission" date="2020-09" db="EMBL/GenBank/DDBJ databases">
        <authorList>
            <person name="Sun Q."/>
            <person name="Ohkuma M."/>
        </authorList>
    </citation>
    <scope>NUCLEOTIDE SEQUENCE</scope>
    <source>
        <strain evidence="1">JCM 3086</strain>
    </source>
</reference>
<organism evidence="1 2">
    <name type="scientific">Streptomyces brasiliensis</name>
    <dbReference type="NCBI Taxonomy" id="1954"/>
    <lineage>
        <taxon>Bacteria</taxon>
        <taxon>Bacillati</taxon>
        <taxon>Actinomycetota</taxon>
        <taxon>Actinomycetes</taxon>
        <taxon>Kitasatosporales</taxon>
        <taxon>Streptomycetaceae</taxon>
        <taxon>Streptomyces</taxon>
    </lineage>
</organism>
<comment type="caution">
    <text evidence="1">The sequence shown here is derived from an EMBL/GenBank/DDBJ whole genome shotgun (WGS) entry which is preliminary data.</text>
</comment>
<keyword evidence="2" id="KW-1185">Reference proteome</keyword>
<dbReference type="GO" id="GO:0005975">
    <property type="term" value="P:carbohydrate metabolic process"/>
    <property type="evidence" value="ECO:0007669"/>
    <property type="project" value="UniProtKB-ARBA"/>
</dbReference>
<accession>A0A917L8S2</accession>
<dbReference type="RefSeq" id="WP_308429040.1">
    <property type="nucleotide sequence ID" value="NZ_BMQA01000037.1"/>
</dbReference>
<dbReference type="EMBL" id="BMQA01000037">
    <property type="protein sequence ID" value="GGJ49922.1"/>
    <property type="molecule type" value="Genomic_DNA"/>
</dbReference>
<name>A0A917L8S2_9ACTN</name>
<gene>
    <name evidence="1" type="ORF">GCM10010121_071310</name>
</gene>
<evidence type="ECO:0008006" key="3">
    <source>
        <dbReference type="Google" id="ProtNLM"/>
    </source>
</evidence>
<dbReference type="Proteomes" id="UP000657574">
    <property type="component" value="Unassembled WGS sequence"/>
</dbReference>
<dbReference type="InterPro" id="IPR013783">
    <property type="entry name" value="Ig-like_fold"/>
</dbReference>
<dbReference type="SUPFAM" id="SSF49265">
    <property type="entry name" value="Fibronectin type III"/>
    <property type="match status" value="1"/>
</dbReference>
<proteinExistence type="predicted"/>
<reference evidence="1" key="1">
    <citation type="journal article" date="2014" name="Int. J. Syst. Evol. Microbiol.">
        <title>Complete genome sequence of Corynebacterium casei LMG S-19264T (=DSM 44701T), isolated from a smear-ripened cheese.</title>
        <authorList>
            <consortium name="US DOE Joint Genome Institute (JGI-PGF)"/>
            <person name="Walter F."/>
            <person name="Albersmeier A."/>
            <person name="Kalinowski J."/>
            <person name="Ruckert C."/>
        </authorList>
    </citation>
    <scope>NUCLEOTIDE SEQUENCE</scope>
    <source>
        <strain evidence="1">JCM 3086</strain>
    </source>
</reference>
<sequence>MRISWGRVTDAVSYRVYRATSATGAYTEAARTDQTSYLDTSAVEGATSYYRVTALDAAGNESAPAAVSAKRSDLTPSSAVTGLTATPTAYGFALRWDANPTPDLARYVVYAGELVGDDEEQVCSVHQVEWLSTDTTSFAYRTLPDGEDRCFFVDAVDDDWNSHYEWTGAPEIVTATELDTTPGVTAPEGSPIELTASTGEDGDAVTDATGYQVYRWNPDTAAYEKLAAASQGSYEDTTAARGATHYYWVTAVYADGTESAPGADYAVLAP</sequence>
<evidence type="ECO:0000313" key="1">
    <source>
        <dbReference type="EMBL" id="GGJ49922.1"/>
    </source>
</evidence>
<protein>
    <recommendedName>
        <fullName evidence="3">Fibronectin type-III domain-containing protein</fullName>
    </recommendedName>
</protein>
<evidence type="ECO:0000313" key="2">
    <source>
        <dbReference type="Proteomes" id="UP000657574"/>
    </source>
</evidence>
<dbReference type="AlphaFoldDB" id="A0A917L8S2"/>